<gene>
    <name evidence="6" type="ORF">G3O08_09565</name>
</gene>
<feature type="signal peptide" evidence="3">
    <location>
        <begin position="1"/>
        <end position="21"/>
    </location>
</feature>
<dbReference type="PANTHER" id="PTHR48081">
    <property type="entry name" value="AB HYDROLASE SUPERFAMILY PROTEIN C4A8.06C"/>
    <property type="match status" value="1"/>
</dbReference>
<dbReference type="SUPFAM" id="SSF53474">
    <property type="entry name" value="alpha/beta-Hydrolases"/>
    <property type="match status" value="1"/>
</dbReference>
<feature type="domain" description="Secretion system C-terminal sorting" evidence="4">
    <location>
        <begin position="410"/>
        <end position="471"/>
    </location>
</feature>
<keyword evidence="1 3" id="KW-0732">Signal</keyword>
<dbReference type="RefSeq" id="WP_163285143.1">
    <property type="nucleotide sequence ID" value="NZ_JAAGVY010000015.1"/>
</dbReference>
<dbReference type="NCBIfam" id="TIGR04183">
    <property type="entry name" value="Por_Secre_tail"/>
    <property type="match status" value="1"/>
</dbReference>
<dbReference type="Gene3D" id="3.40.50.1820">
    <property type="entry name" value="alpha/beta hydrolase"/>
    <property type="match status" value="1"/>
</dbReference>
<feature type="domain" description="BD-FAE-like" evidence="5">
    <location>
        <begin position="54"/>
        <end position="112"/>
    </location>
</feature>
<feature type="chain" id="PRO_5029812101" evidence="3">
    <location>
        <begin position="22"/>
        <end position="482"/>
    </location>
</feature>
<dbReference type="Proteomes" id="UP000486602">
    <property type="component" value="Unassembled WGS sequence"/>
</dbReference>
<reference evidence="6 7" key="1">
    <citation type="submission" date="2020-02" db="EMBL/GenBank/DDBJ databases">
        <title>Out from the shadows clarifying the taxonomy of the family Cryomorphaceae and related taxa by utilizing the GTDB taxonomic framework.</title>
        <authorList>
            <person name="Bowman J.P."/>
        </authorList>
    </citation>
    <scope>NUCLEOTIDE SEQUENCE [LARGE SCALE GENOMIC DNA]</scope>
    <source>
        <strain evidence="6 7">QSSC 1-22</strain>
    </source>
</reference>
<dbReference type="AlphaFoldDB" id="A0A7K3WQ19"/>
<comment type="caution">
    <text evidence="6">The sequence shown here is derived from an EMBL/GenBank/DDBJ whole genome shotgun (WGS) entry which is preliminary data.</text>
</comment>
<dbReference type="InterPro" id="IPR049492">
    <property type="entry name" value="BD-FAE-like_dom"/>
</dbReference>
<dbReference type="EMBL" id="JAAGVY010000015">
    <property type="protein sequence ID" value="NEN23747.1"/>
    <property type="molecule type" value="Genomic_DNA"/>
</dbReference>
<accession>A0A7K3WQ19</accession>
<dbReference type="InterPro" id="IPR050300">
    <property type="entry name" value="GDXG_lipolytic_enzyme"/>
</dbReference>
<dbReference type="InterPro" id="IPR026444">
    <property type="entry name" value="Secre_tail"/>
</dbReference>
<evidence type="ECO:0000256" key="3">
    <source>
        <dbReference type="SAM" id="SignalP"/>
    </source>
</evidence>
<proteinExistence type="predicted"/>
<organism evidence="6 7">
    <name type="scientific">Cryomorpha ignava</name>
    <dbReference type="NCBI Taxonomy" id="101383"/>
    <lineage>
        <taxon>Bacteria</taxon>
        <taxon>Pseudomonadati</taxon>
        <taxon>Bacteroidota</taxon>
        <taxon>Flavobacteriia</taxon>
        <taxon>Flavobacteriales</taxon>
        <taxon>Cryomorphaceae</taxon>
        <taxon>Cryomorpha</taxon>
    </lineage>
</organism>
<keyword evidence="2" id="KW-0378">Hydrolase</keyword>
<evidence type="ECO:0000256" key="1">
    <source>
        <dbReference type="ARBA" id="ARBA00022729"/>
    </source>
</evidence>
<name>A0A7K3WQ19_9FLAO</name>
<protein>
    <submittedName>
        <fullName evidence="6">Carboxylesterase family protein</fullName>
    </submittedName>
</protein>
<feature type="domain" description="BD-FAE-like" evidence="5">
    <location>
        <begin position="146"/>
        <end position="191"/>
    </location>
</feature>
<evidence type="ECO:0000259" key="5">
    <source>
        <dbReference type="Pfam" id="PF20434"/>
    </source>
</evidence>
<sequence length="482" mass="53814">MKIYSSILFCIAFIFATSVTAQQWLDKTYDFEVFPDSVYGYATNFYGGTDTLKMDIYSPICDDSSHVSRRPLLVWIHGGAFLVGDKSDNSIVNLCEEFAKRGYVTASIDYRLGFVSDEDSHECNFPNYECQFAADSAEWARAYYRSVQDAKGAIRYLINRNSGFRIDTNNVFIAGESAGAFVALGAALMDDDGERPIQTFATSDVPIPGNYALNCAYNQDVEFLGETIARPDLGFIEGTIEPSTVQYTIKGVGNMFGGMFGNLLAIDNAAVKPAIYSFHQRCDLVVLIDSGFVFQGASWCLTNGYNCFAFANNNVMLYGSRAIRNWNETNNYGYTLESDFTSVEFPYNFWFGEGSCIDQGLNVGCHGYANKALRENNLAEFFTPLITTFPICDPAIVSLVEPVQQIDFAIFPNPVNVMLSVKSEYSGLLQIRVLNPMGRIVIIDEFNYTGFAQIDLSRLPSGIYFMEMKTYFGVQVFKIVKE</sequence>
<evidence type="ECO:0000313" key="6">
    <source>
        <dbReference type="EMBL" id="NEN23747.1"/>
    </source>
</evidence>
<evidence type="ECO:0000256" key="2">
    <source>
        <dbReference type="ARBA" id="ARBA00022801"/>
    </source>
</evidence>
<dbReference type="Pfam" id="PF20434">
    <property type="entry name" value="BD-FAE"/>
    <property type="match status" value="2"/>
</dbReference>
<dbReference type="GO" id="GO:0016787">
    <property type="term" value="F:hydrolase activity"/>
    <property type="evidence" value="ECO:0007669"/>
    <property type="project" value="UniProtKB-KW"/>
</dbReference>
<dbReference type="InterPro" id="IPR029058">
    <property type="entry name" value="AB_hydrolase_fold"/>
</dbReference>
<keyword evidence="7" id="KW-1185">Reference proteome</keyword>
<evidence type="ECO:0000259" key="4">
    <source>
        <dbReference type="Pfam" id="PF18962"/>
    </source>
</evidence>
<evidence type="ECO:0000313" key="7">
    <source>
        <dbReference type="Proteomes" id="UP000486602"/>
    </source>
</evidence>
<dbReference type="Pfam" id="PF18962">
    <property type="entry name" value="Por_Secre_tail"/>
    <property type="match status" value="1"/>
</dbReference>